<comment type="caution">
    <text evidence="2">The sequence shown here is derived from an EMBL/GenBank/DDBJ whole genome shotgun (WGS) entry which is preliminary data.</text>
</comment>
<evidence type="ECO:0000313" key="3">
    <source>
        <dbReference type="Proteomes" id="UP001231518"/>
    </source>
</evidence>
<gene>
    <name evidence="2" type="ORF">PYW07_011616</name>
</gene>
<feature type="chain" id="PRO_5042008437" evidence="1">
    <location>
        <begin position="19"/>
        <end position="589"/>
    </location>
</feature>
<protein>
    <submittedName>
        <fullName evidence="2">Uncharacterized protein</fullName>
    </submittedName>
</protein>
<keyword evidence="1" id="KW-0732">Signal</keyword>
<organism evidence="2 3">
    <name type="scientific">Mythimna separata</name>
    <name type="common">Oriental armyworm</name>
    <name type="synonym">Pseudaletia separata</name>
    <dbReference type="NCBI Taxonomy" id="271217"/>
    <lineage>
        <taxon>Eukaryota</taxon>
        <taxon>Metazoa</taxon>
        <taxon>Ecdysozoa</taxon>
        <taxon>Arthropoda</taxon>
        <taxon>Hexapoda</taxon>
        <taxon>Insecta</taxon>
        <taxon>Pterygota</taxon>
        <taxon>Neoptera</taxon>
        <taxon>Endopterygota</taxon>
        <taxon>Lepidoptera</taxon>
        <taxon>Glossata</taxon>
        <taxon>Ditrysia</taxon>
        <taxon>Noctuoidea</taxon>
        <taxon>Noctuidae</taxon>
        <taxon>Noctuinae</taxon>
        <taxon>Hadenini</taxon>
        <taxon>Mythimna</taxon>
    </lineage>
</organism>
<name>A0AAD7Y6M2_MYTSE</name>
<sequence>MKYLLLILSLSCIVSVLSDHLIVGNVNNKVILASHSKVEYNAIPFMKRVKYYFYTQTDNRLIQGIQALDTLHSKSSINITAGGVGYSFVNLRLKSERGRGLNYDIGIYTTSPPSPFQPSGQTAYLLYLSALHSAALQFAREPVCSALTFSARFPASICVRNLSAVSCSAALLASALKHFTLQRFSSHVSLSAQLLPSQLASPPLSACATCPQSPAAPRSWLQHSSTSLCSASVRTLLQRRALGFSTQALHSAALQFAREPVCSALTFSARFPASICVRNLSAVSCSAALLASALKHFTLQRFSSHVSLSAQLLPSQLASPPLSACATCPQSPAAPRSWLQHSSTSLCSASVRTLLQRRALGFSTQALHSAALQFAREPVCSALTFSARFPASICVRNLSAVSCSAALLASALLHFTLQRFSSHVSLSAQLLPSQLASPPLSACATCPQSPAAPRSWLQHSSTSLCSASVRTLLQSRALGFSTQALHSAALQFAREPVCSALTFSARFPASICVRNLSAVSCSAALLASALKHFTLQRFSSHVSLSAQLLPSQLASPPLSACATCPQSPAAPRSWLQHCCTSLCSASVRT</sequence>
<evidence type="ECO:0000313" key="2">
    <source>
        <dbReference type="EMBL" id="KAJ8704428.1"/>
    </source>
</evidence>
<feature type="signal peptide" evidence="1">
    <location>
        <begin position="1"/>
        <end position="18"/>
    </location>
</feature>
<proteinExistence type="predicted"/>
<evidence type="ECO:0000256" key="1">
    <source>
        <dbReference type="SAM" id="SignalP"/>
    </source>
</evidence>
<accession>A0AAD7Y6M2</accession>
<keyword evidence="3" id="KW-1185">Reference proteome</keyword>
<dbReference type="InterPro" id="IPR031734">
    <property type="entry name" value="MBF2"/>
</dbReference>
<dbReference type="AlphaFoldDB" id="A0AAD7Y6M2"/>
<dbReference type="Proteomes" id="UP001231518">
    <property type="component" value="Chromosome 29"/>
</dbReference>
<dbReference type="EMBL" id="JARGEI010000031">
    <property type="protein sequence ID" value="KAJ8704428.1"/>
    <property type="molecule type" value="Genomic_DNA"/>
</dbReference>
<dbReference type="Pfam" id="PF15868">
    <property type="entry name" value="MBF2"/>
    <property type="match status" value="1"/>
</dbReference>
<reference evidence="2" key="1">
    <citation type="submission" date="2023-03" db="EMBL/GenBank/DDBJ databases">
        <title>Chromosome-level genomes of two armyworms, Mythimna separata and Mythimna loreyi, provide insights into the biosynthesis and reception of sex pheromones.</title>
        <authorList>
            <person name="Zhao H."/>
        </authorList>
    </citation>
    <scope>NUCLEOTIDE SEQUENCE</scope>
    <source>
        <strain evidence="2">BeijingLab</strain>
        <tissue evidence="2">Pupa</tissue>
    </source>
</reference>